<gene>
    <name evidence="2" type="ORF">ENSA7_39450</name>
</gene>
<sequence>MRGGGFSQVLATVAIAASLGACDLEPCGPLDLVGTQTRGFDRQGPTVIAVSDGAQVEVVRTCARADCGFAELEIQSLPLRAPPDQIMLTASGRWLTYRVGSGAYRIDLDATQSQSPGGLGTQSANDVGVPGNIDELVGSLRGGDWLIYRTYGAGGTHDAEPRSELWAVYVGELAEGEAAQQFRLGAGHDLRVVAMGHRHIVARERLDEGREDLYLVRVAPARRVDILAGSAVGDPLHLTSGDSFRRVMITEGPSPAEIDDSTEPHAEVPTDVQVIATTGEGASARTLIFAVADLDHVANFSGEVVTSLNPLEDVPGLSPVSPDGKHLAYVTTRGDLALRNLDDQRSCMVRPASATRHVLAGFAADGTIYLQAEESGHEAVYAYQADTQVFTPLTGSDQQWRLQAVPPRRYELDDDEHPPLPWAIVRGDDELAARGPGTGPKNLSYEQASFLPRGDETLWLLEANNDGSHLDLRRIQPIASGNVLGFDTTDADPTVCRGADCKSPKPYSHEYSSPLTTVCVSVSQSAIDTTPWATQCSEPTKPKRYLDSGPPAGELGP</sequence>
<evidence type="ECO:0000256" key="1">
    <source>
        <dbReference type="SAM" id="MobiDB-lite"/>
    </source>
</evidence>
<dbReference type="Proteomes" id="UP000238823">
    <property type="component" value="Unassembled WGS sequence"/>
</dbReference>
<comment type="caution">
    <text evidence="2">The sequence shown here is derived from an EMBL/GenBank/DDBJ whole genome shotgun (WGS) entry which is preliminary data.</text>
</comment>
<dbReference type="PROSITE" id="PS51257">
    <property type="entry name" value="PROKAR_LIPOPROTEIN"/>
    <property type="match status" value="1"/>
</dbReference>
<evidence type="ECO:0000313" key="2">
    <source>
        <dbReference type="EMBL" id="PRQ06399.1"/>
    </source>
</evidence>
<protein>
    <submittedName>
        <fullName evidence="2">Uncharacterized protein</fullName>
    </submittedName>
</protein>
<organism evidence="2 3">
    <name type="scientific">Enhygromyxa salina</name>
    <dbReference type="NCBI Taxonomy" id="215803"/>
    <lineage>
        <taxon>Bacteria</taxon>
        <taxon>Pseudomonadati</taxon>
        <taxon>Myxococcota</taxon>
        <taxon>Polyangia</taxon>
        <taxon>Nannocystales</taxon>
        <taxon>Nannocystaceae</taxon>
        <taxon>Enhygromyxa</taxon>
    </lineage>
</organism>
<dbReference type="SUPFAM" id="SSF82171">
    <property type="entry name" value="DPP6 N-terminal domain-like"/>
    <property type="match status" value="1"/>
</dbReference>
<proteinExistence type="predicted"/>
<dbReference type="EMBL" id="PVNL01000076">
    <property type="protein sequence ID" value="PRQ06399.1"/>
    <property type="molecule type" value="Genomic_DNA"/>
</dbReference>
<evidence type="ECO:0000313" key="3">
    <source>
        <dbReference type="Proteomes" id="UP000238823"/>
    </source>
</evidence>
<accession>A0A2S9YMU3</accession>
<name>A0A2S9YMU3_9BACT</name>
<feature type="region of interest" description="Disordered" evidence="1">
    <location>
        <begin position="531"/>
        <end position="557"/>
    </location>
</feature>
<dbReference type="AlphaFoldDB" id="A0A2S9YMU3"/>
<reference evidence="2 3" key="1">
    <citation type="submission" date="2018-03" db="EMBL/GenBank/DDBJ databases">
        <title>Draft Genome Sequences of the Obligatory Marine Myxobacteria Enhygromyxa salina SWB007.</title>
        <authorList>
            <person name="Poehlein A."/>
            <person name="Moghaddam J.A."/>
            <person name="Harms H."/>
            <person name="Alanjari M."/>
            <person name="Koenig G.M."/>
            <person name="Daniel R."/>
            <person name="Schaeberle T.F."/>
        </authorList>
    </citation>
    <scope>NUCLEOTIDE SEQUENCE [LARGE SCALE GENOMIC DNA]</scope>
    <source>
        <strain evidence="2 3">SWB007</strain>
    </source>
</reference>